<gene>
    <name evidence="2" type="ORF">LCOR_01147.1</name>
</gene>
<name>A0A068RGV7_9FUNG</name>
<accession>A0A068RGV7</accession>
<dbReference type="EMBL" id="CBTN010000003">
    <property type="protein sequence ID" value="CDH49403.1"/>
    <property type="molecule type" value="Genomic_DNA"/>
</dbReference>
<feature type="chain" id="PRO_5001655119" description="Chitin-binding type-2 domain-containing protein" evidence="1">
    <location>
        <begin position="28"/>
        <end position="147"/>
    </location>
</feature>
<sequence>MVIKGRHFSLLLALATLLLLMIPSTNAQEPLGAAKSKQDAMESCKDPAKANIPLYLYQNAESFDVYYSCKEQQEKVAKFGRARSCDTNKDRGTRHPAPFTKVVDGKKYPGLYYQCDHLGRTHLTYCNKPKKRNPYQIKGCRTWGPEM</sequence>
<comment type="caution">
    <text evidence="2">The sequence shown here is derived from an EMBL/GenBank/DDBJ whole genome shotgun (WGS) entry which is preliminary data.</text>
</comment>
<protein>
    <recommendedName>
        <fullName evidence="4">Chitin-binding type-2 domain-containing protein</fullName>
    </recommendedName>
</protein>
<dbReference type="Proteomes" id="UP000027586">
    <property type="component" value="Unassembled WGS sequence"/>
</dbReference>
<dbReference type="VEuPathDB" id="FungiDB:LCOR_01147.1"/>
<evidence type="ECO:0008006" key="4">
    <source>
        <dbReference type="Google" id="ProtNLM"/>
    </source>
</evidence>
<keyword evidence="3" id="KW-1185">Reference proteome</keyword>
<reference evidence="2" key="1">
    <citation type="submission" date="2013-08" db="EMBL/GenBank/DDBJ databases">
        <title>Gene expansion shapes genome architecture in the human pathogen Lichtheimia corymbifera: an evolutionary genomics analysis in the ancient terrestrial Mucorales (Mucoromycotina).</title>
        <authorList>
            <person name="Schwartze V.U."/>
            <person name="Winter S."/>
            <person name="Shelest E."/>
            <person name="Marcet-Houben M."/>
            <person name="Horn F."/>
            <person name="Wehner S."/>
            <person name="Hoffmann K."/>
            <person name="Riege K."/>
            <person name="Sammeth M."/>
            <person name="Nowrousian M."/>
            <person name="Valiante V."/>
            <person name="Linde J."/>
            <person name="Jacobsen I.D."/>
            <person name="Marz M."/>
            <person name="Brakhage A.A."/>
            <person name="Gabaldon T."/>
            <person name="Bocker S."/>
            <person name="Voigt K."/>
        </authorList>
    </citation>
    <scope>NUCLEOTIDE SEQUENCE [LARGE SCALE GENOMIC DNA]</scope>
    <source>
        <strain evidence="2">FSU 9682</strain>
    </source>
</reference>
<organism evidence="2 3">
    <name type="scientific">Lichtheimia corymbifera JMRC:FSU:9682</name>
    <dbReference type="NCBI Taxonomy" id="1263082"/>
    <lineage>
        <taxon>Eukaryota</taxon>
        <taxon>Fungi</taxon>
        <taxon>Fungi incertae sedis</taxon>
        <taxon>Mucoromycota</taxon>
        <taxon>Mucoromycotina</taxon>
        <taxon>Mucoromycetes</taxon>
        <taxon>Mucorales</taxon>
        <taxon>Lichtheimiaceae</taxon>
        <taxon>Lichtheimia</taxon>
    </lineage>
</organism>
<evidence type="ECO:0000256" key="1">
    <source>
        <dbReference type="SAM" id="SignalP"/>
    </source>
</evidence>
<feature type="signal peptide" evidence="1">
    <location>
        <begin position="1"/>
        <end position="27"/>
    </location>
</feature>
<dbReference type="OrthoDB" id="10388298at2759"/>
<proteinExistence type="predicted"/>
<dbReference type="AlphaFoldDB" id="A0A068RGV7"/>
<evidence type="ECO:0000313" key="2">
    <source>
        <dbReference type="EMBL" id="CDH49403.1"/>
    </source>
</evidence>
<evidence type="ECO:0000313" key="3">
    <source>
        <dbReference type="Proteomes" id="UP000027586"/>
    </source>
</evidence>
<keyword evidence="1" id="KW-0732">Signal</keyword>